<dbReference type="AlphaFoldDB" id="A0A9P3F590"/>
<dbReference type="Proteomes" id="UP000710440">
    <property type="component" value="Unassembled WGS sequence"/>
</dbReference>
<comment type="caution">
    <text evidence="2">The sequence shown here is derived from an EMBL/GenBank/DDBJ whole genome shotgun (WGS) entry which is preliminary data.</text>
</comment>
<feature type="compositionally biased region" description="Basic and acidic residues" evidence="1">
    <location>
        <begin position="86"/>
        <end position="97"/>
    </location>
</feature>
<proteinExistence type="predicted"/>
<sequence length="124" mass="13202">MQRSPARLFEITGKISVDDVVARSGPGWKGGINAAVPKLRAKYPRAATALFNGSQAHKSVKDPSDPKQCVTLSMFSEKGTRIGSAHIHEDGTFKDFPSRAGRTGIQDTAKADSKSSPSESVSKT</sequence>
<reference evidence="2 3" key="1">
    <citation type="submission" date="2021-02" db="EMBL/GenBank/DDBJ databases">
        <title>Pan-genome distribution and transcriptional activeness of fungal secondary metabolism genes in Aspergillus section Fumigati.</title>
        <authorList>
            <person name="Takahashi H."/>
            <person name="Umemura M."/>
            <person name="Ninomiya A."/>
            <person name="Kusuya Y."/>
            <person name="Urayama S."/>
            <person name="Shimizu M."/>
            <person name="Watanabe A."/>
            <person name="Kamei K."/>
            <person name="Yaguchi T."/>
            <person name="Hagiwara D."/>
        </authorList>
    </citation>
    <scope>NUCLEOTIDE SEQUENCE [LARGE SCALE GENOMIC DNA]</scope>
    <source>
        <strain evidence="2 3">IFM 47045</strain>
    </source>
</reference>
<dbReference type="EMBL" id="BOPL01000003">
    <property type="protein sequence ID" value="GIK01781.1"/>
    <property type="molecule type" value="Genomic_DNA"/>
</dbReference>
<feature type="region of interest" description="Disordered" evidence="1">
    <location>
        <begin position="86"/>
        <end position="124"/>
    </location>
</feature>
<feature type="compositionally biased region" description="Low complexity" evidence="1">
    <location>
        <begin position="114"/>
        <end position="124"/>
    </location>
</feature>
<name>A0A9P3F590_ASPVI</name>
<dbReference type="GeneID" id="66933804"/>
<gene>
    <name evidence="2" type="ORF">Aspvir_005822</name>
</gene>
<organism evidence="2 3">
    <name type="scientific">Aspergillus viridinutans</name>
    <dbReference type="NCBI Taxonomy" id="75553"/>
    <lineage>
        <taxon>Eukaryota</taxon>
        <taxon>Fungi</taxon>
        <taxon>Dikarya</taxon>
        <taxon>Ascomycota</taxon>
        <taxon>Pezizomycotina</taxon>
        <taxon>Eurotiomycetes</taxon>
        <taxon>Eurotiomycetidae</taxon>
        <taxon>Eurotiales</taxon>
        <taxon>Aspergillaceae</taxon>
        <taxon>Aspergillus</taxon>
        <taxon>Aspergillus subgen. Fumigati</taxon>
    </lineage>
</organism>
<evidence type="ECO:0000256" key="1">
    <source>
        <dbReference type="SAM" id="MobiDB-lite"/>
    </source>
</evidence>
<accession>A0A9P3F590</accession>
<keyword evidence="3" id="KW-1185">Reference proteome</keyword>
<evidence type="ECO:0000313" key="3">
    <source>
        <dbReference type="Proteomes" id="UP000710440"/>
    </source>
</evidence>
<protein>
    <submittedName>
        <fullName evidence="2">Uncharacterized protein</fullName>
    </submittedName>
</protein>
<dbReference type="OrthoDB" id="3531694at2759"/>
<dbReference type="RefSeq" id="XP_043124967.1">
    <property type="nucleotide sequence ID" value="XM_043269032.1"/>
</dbReference>
<evidence type="ECO:0000313" key="2">
    <source>
        <dbReference type="EMBL" id="GIK01781.1"/>
    </source>
</evidence>